<accession>A0A178Z7L2</accession>
<dbReference type="EMBL" id="LVYI01000010">
    <property type="protein sequence ID" value="OAP55770.1"/>
    <property type="molecule type" value="Genomic_DNA"/>
</dbReference>
<keyword evidence="3" id="KW-1185">Reference proteome</keyword>
<dbReference type="InterPro" id="IPR002575">
    <property type="entry name" value="Aminoglycoside_PTrfase"/>
</dbReference>
<protein>
    <recommendedName>
        <fullName evidence="1">Aminoglycoside phosphotransferase domain-containing protein</fullName>
    </recommendedName>
</protein>
<dbReference type="Pfam" id="PF01636">
    <property type="entry name" value="APH"/>
    <property type="match status" value="1"/>
</dbReference>
<dbReference type="SUPFAM" id="SSF56112">
    <property type="entry name" value="Protein kinase-like (PK-like)"/>
    <property type="match status" value="1"/>
</dbReference>
<dbReference type="AlphaFoldDB" id="A0A178Z7L2"/>
<dbReference type="InterPro" id="IPR051678">
    <property type="entry name" value="AGP_Transferase"/>
</dbReference>
<dbReference type="PANTHER" id="PTHR21310">
    <property type="entry name" value="AMINOGLYCOSIDE PHOSPHOTRANSFERASE-RELATED-RELATED"/>
    <property type="match status" value="1"/>
</dbReference>
<dbReference type="OrthoDB" id="2906425at2759"/>
<feature type="domain" description="Aminoglycoside phosphotransferase" evidence="1">
    <location>
        <begin position="47"/>
        <end position="245"/>
    </location>
</feature>
<comment type="caution">
    <text evidence="2">The sequence shown here is derived from an EMBL/GenBank/DDBJ whole genome shotgun (WGS) entry which is preliminary data.</text>
</comment>
<dbReference type="InterPro" id="IPR011009">
    <property type="entry name" value="Kinase-like_dom_sf"/>
</dbReference>
<sequence length="266" mass="30876">MPASEQLRSLLFRARLWLGTKRFGLLGPSSVRVSSNRIIKGPCEPVELEALKYVRQHTSIPVSKVHRTHRLDGRLYIEMEYIHGDTLRDLWYGDSLSAGERQAILQELAGYIEQLRKLDPPAKWAVASSDLGPSLDYRVGYRLFGPFDSNGEFHSFLRGNIPLENCTQVFGDVVTRCHARQYRTCFSHADLCPRNLIVRNGKIAAVIDWQFAGWYPEYWEYTKAHYSFPNVDWWDRFEQAVTRYDDELAAERALWRQLDEPGMLFT</sequence>
<reference evidence="2 3" key="1">
    <citation type="submission" date="2016-04" db="EMBL/GenBank/DDBJ databases">
        <title>Draft genome of Fonsecaea erecta CBS 125763.</title>
        <authorList>
            <person name="Weiss V.A."/>
            <person name="Vicente V.A."/>
            <person name="Raittz R.T."/>
            <person name="Moreno L.F."/>
            <person name="De Souza E.M."/>
            <person name="Pedrosa F.O."/>
            <person name="Steffens M.B."/>
            <person name="Faoro H."/>
            <person name="Tadra-Sfeir M.Z."/>
            <person name="Najafzadeh M.J."/>
            <person name="Felipe M.S."/>
            <person name="Teixeira M."/>
            <person name="Sun J."/>
            <person name="Xi L."/>
            <person name="Gomes R."/>
            <person name="De Azevedo C.M."/>
            <person name="Salgado C.G."/>
            <person name="Da Silva M.B."/>
            <person name="Nascimento M.F."/>
            <person name="Queiroz-Telles F."/>
            <person name="Attili D.S."/>
            <person name="Gorbushina A."/>
        </authorList>
    </citation>
    <scope>NUCLEOTIDE SEQUENCE [LARGE SCALE GENOMIC DNA]</scope>
    <source>
        <strain evidence="2 3">CBS 125763</strain>
    </source>
</reference>
<organism evidence="2 3">
    <name type="scientific">Fonsecaea erecta</name>
    <dbReference type="NCBI Taxonomy" id="1367422"/>
    <lineage>
        <taxon>Eukaryota</taxon>
        <taxon>Fungi</taxon>
        <taxon>Dikarya</taxon>
        <taxon>Ascomycota</taxon>
        <taxon>Pezizomycotina</taxon>
        <taxon>Eurotiomycetes</taxon>
        <taxon>Chaetothyriomycetidae</taxon>
        <taxon>Chaetothyriales</taxon>
        <taxon>Herpotrichiellaceae</taxon>
        <taxon>Fonsecaea</taxon>
    </lineage>
</organism>
<proteinExistence type="predicted"/>
<dbReference type="Proteomes" id="UP000078343">
    <property type="component" value="Unassembled WGS sequence"/>
</dbReference>
<evidence type="ECO:0000259" key="1">
    <source>
        <dbReference type="Pfam" id="PF01636"/>
    </source>
</evidence>
<evidence type="ECO:0000313" key="2">
    <source>
        <dbReference type="EMBL" id="OAP55770.1"/>
    </source>
</evidence>
<dbReference type="STRING" id="1367422.A0A178Z7L2"/>
<name>A0A178Z7L2_9EURO</name>
<gene>
    <name evidence="2" type="ORF">AYL99_09922</name>
</gene>
<dbReference type="Gene3D" id="3.90.1200.10">
    <property type="match status" value="1"/>
</dbReference>
<dbReference type="RefSeq" id="XP_018689137.1">
    <property type="nucleotide sequence ID" value="XM_018841428.1"/>
</dbReference>
<evidence type="ECO:0000313" key="3">
    <source>
        <dbReference type="Proteomes" id="UP000078343"/>
    </source>
</evidence>
<dbReference type="PANTHER" id="PTHR21310:SF58">
    <property type="entry name" value="AMINOGLYCOSIDE PHOSPHOTRANSFERASE DOMAIN-CONTAINING PROTEIN"/>
    <property type="match status" value="1"/>
</dbReference>
<dbReference type="CDD" id="cd05120">
    <property type="entry name" value="APH_ChoK_like"/>
    <property type="match status" value="1"/>
</dbReference>
<dbReference type="GeneID" id="30014090"/>